<protein>
    <submittedName>
        <fullName evidence="1">Uncharacterized protein</fullName>
    </submittedName>
</protein>
<evidence type="ECO:0000313" key="2">
    <source>
        <dbReference type="Proteomes" id="UP000703269"/>
    </source>
</evidence>
<reference evidence="1 2" key="1">
    <citation type="submission" date="2021-08" db="EMBL/GenBank/DDBJ databases">
        <title>Draft Genome Sequence of Phanerochaete sordida strain YK-624.</title>
        <authorList>
            <person name="Mori T."/>
            <person name="Dohra H."/>
            <person name="Suzuki T."/>
            <person name="Kawagishi H."/>
            <person name="Hirai H."/>
        </authorList>
    </citation>
    <scope>NUCLEOTIDE SEQUENCE [LARGE SCALE GENOMIC DNA]</scope>
    <source>
        <strain evidence="1 2">YK-624</strain>
    </source>
</reference>
<accession>A0A9P3LK48</accession>
<dbReference type="AlphaFoldDB" id="A0A9P3LK48"/>
<gene>
    <name evidence="1" type="ORF">PsYK624_143780</name>
</gene>
<sequence>MSVTRTRASPSQYPVVAETSEDVSVRAIAERSSCFSECRAYRMAVSIYRLETDYGASDFETALATYIVRSNNPSATAGAVRELSSTLCLGFQKLPVYHKAKFWEDDFPRYRHASDKYDVIHVTPARQNKRKDVIPGRFDTVLVNVGTGGAVGVTGYRIAQVRAIFSIPKRRLRTLFPNHEPPQHLAYIEWFSPFGARPEPNHGMYKVTRSMRNGKRETAVIPLTDIRRSVHLHPAFGPIVPRDWSSSNVLDKCPKFFVSNFMDRHAYGTIM</sequence>
<dbReference type="OrthoDB" id="3244185at2759"/>
<comment type="caution">
    <text evidence="1">The sequence shown here is derived from an EMBL/GenBank/DDBJ whole genome shotgun (WGS) entry which is preliminary data.</text>
</comment>
<keyword evidence="2" id="KW-1185">Reference proteome</keyword>
<organism evidence="1 2">
    <name type="scientific">Phanerochaete sordida</name>
    <dbReference type="NCBI Taxonomy" id="48140"/>
    <lineage>
        <taxon>Eukaryota</taxon>
        <taxon>Fungi</taxon>
        <taxon>Dikarya</taxon>
        <taxon>Basidiomycota</taxon>
        <taxon>Agaricomycotina</taxon>
        <taxon>Agaricomycetes</taxon>
        <taxon>Polyporales</taxon>
        <taxon>Phanerochaetaceae</taxon>
        <taxon>Phanerochaete</taxon>
    </lineage>
</organism>
<dbReference type="Proteomes" id="UP000703269">
    <property type="component" value="Unassembled WGS sequence"/>
</dbReference>
<proteinExistence type="predicted"/>
<name>A0A9P3LK48_9APHY</name>
<evidence type="ECO:0000313" key="1">
    <source>
        <dbReference type="EMBL" id="GJE98156.1"/>
    </source>
</evidence>
<dbReference type="EMBL" id="BPQB01000083">
    <property type="protein sequence ID" value="GJE98156.1"/>
    <property type="molecule type" value="Genomic_DNA"/>
</dbReference>